<protein>
    <submittedName>
        <fullName evidence="8">ATPase AAA</fullName>
    </submittedName>
</protein>
<keyword evidence="4" id="KW-0547">Nucleotide-binding</keyword>
<accession>A0A401ZC82</accession>
<dbReference type="GO" id="GO:0000731">
    <property type="term" value="P:DNA synthesis involved in DNA repair"/>
    <property type="evidence" value="ECO:0007669"/>
    <property type="project" value="TreeGrafter"/>
</dbReference>
<dbReference type="PANTHER" id="PTHR13779">
    <property type="entry name" value="WERNER HELICASE-INTERACTING PROTEIN 1 FAMILY MEMBER"/>
    <property type="match status" value="1"/>
</dbReference>
<evidence type="ECO:0000259" key="7">
    <source>
        <dbReference type="SMART" id="SM00382"/>
    </source>
</evidence>
<evidence type="ECO:0000256" key="2">
    <source>
        <dbReference type="ARBA" id="ARBA00008959"/>
    </source>
</evidence>
<dbReference type="InterPro" id="IPR021886">
    <property type="entry name" value="MgsA_C"/>
</dbReference>
<evidence type="ECO:0000313" key="9">
    <source>
        <dbReference type="Proteomes" id="UP000287224"/>
    </source>
</evidence>
<dbReference type="Pfam" id="PF16193">
    <property type="entry name" value="AAA_assoc_2"/>
    <property type="match status" value="1"/>
</dbReference>
<evidence type="ECO:0000256" key="5">
    <source>
        <dbReference type="ARBA" id="ARBA00022840"/>
    </source>
</evidence>
<dbReference type="EMBL" id="BIFQ01000001">
    <property type="protein sequence ID" value="GCE04500.1"/>
    <property type="molecule type" value="Genomic_DNA"/>
</dbReference>
<dbReference type="SUPFAM" id="SSF52540">
    <property type="entry name" value="P-loop containing nucleoside triphosphate hydrolases"/>
    <property type="match status" value="1"/>
</dbReference>
<dbReference type="Pfam" id="PF00004">
    <property type="entry name" value="AAA"/>
    <property type="match status" value="1"/>
</dbReference>
<dbReference type="AlphaFoldDB" id="A0A401ZC82"/>
<dbReference type="SMART" id="SM00382">
    <property type="entry name" value="AAA"/>
    <property type="match status" value="1"/>
</dbReference>
<dbReference type="FunFam" id="3.40.50.300:FF:000137">
    <property type="entry name" value="Replication-associated recombination protein A"/>
    <property type="match status" value="1"/>
</dbReference>
<dbReference type="Gene3D" id="1.10.8.60">
    <property type="match status" value="1"/>
</dbReference>
<sequence length="477" mass="52448">MVFQGSLFDSGDKAAPNKKNMTAAPDSGSSGPGEPLAARMRPRTLDEVVGQEHLLGPGKLLRRIIEHDKVSSMILWGPPGSGKTTLAEVIAHQTHALFVRLNAVSAGVADLRKIAEEAKKQRFMGQRTILFVDEIHRFNKSQQDAILPHVERGVVTLIGATTENPSFEVNSALLSRSRVFVLRALTEDQIVSILRGALADKERGLGNWQVTVDDAVLHQVAIFASGDARTALNVLELAVVGTGEPVVEGEPVEVTTEMIEDAMQHRALQYDKGGDQHYDMISALHKAVRGSDPDGSLYWLIRMLEAGEDPLYIARRVVRMAAEDIGLADPQALSICVAAQQGVHFVGMPEAGVILAEAVVYLAVAPKSNAVYNAYNQIRAEILNGHNDPVPLWIRNAPTGLMKQLGYGKEYKYAHDYYKDMQIDDPERPPSDRLQEYLPESLVGRHFYEPGNQGKENSIRQWLEKRNAGQQAEKDDG</sequence>
<dbReference type="InterPro" id="IPR051314">
    <property type="entry name" value="AAA_ATPase_RarA/MGS1/WRNIP1"/>
</dbReference>
<dbReference type="GO" id="GO:0016887">
    <property type="term" value="F:ATP hydrolysis activity"/>
    <property type="evidence" value="ECO:0007669"/>
    <property type="project" value="InterPro"/>
</dbReference>
<feature type="domain" description="AAA+ ATPase" evidence="7">
    <location>
        <begin position="69"/>
        <end position="185"/>
    </location>
</feature>
<evidence type="ECO:0000256" key="4">
    <source>
        <dbReference type="ARBA" id="ARBA00022741"/>
    </source>
</evidence>
<dbReference type="InterPro" id="IPR027417">
    <property type="entry name" value="P-loop_NTPase"/>
</dbReference>
<dbReference type="Gene3D" id="1.20.272.10">
    <property type="match status" value="1"/>
</dbReference>
<feature type="region of interest" description="Disordered" evidence="6">
    <location>
        <begin position="1"/>
        <end position="37"/>
    </location>
</feature>
<evidence type="ECO:0000256" key="3">
    <source>
        <dbReference type="ARBA" id="ARBA00022705"/>
    </source>
</evidence>
<comment type="similarity">
    <text evidence="2">Belongs to the AAA ATPase family. RarA/MGS1/WRNIP1 subfamily.</text>
</comment>
<comment type="function">
    <text evidence="1">DNA-dependent ATPase that plays important roles in cellular responses to stalled DNA replication processes.</text>
</comment>
<dbReference type="CDD" id="cd00009">
    <property type="entry name" value="AAA"/>
    <property type="match status" value="1"/>
</dbReference>
<name>A0A401ZC82_9CHLR</name>
<keyword evidence="3" id="KW-0235">DNA replication</keyword>
<dbReference type="SUPFAM" id="SSF48019">
    <property type="entry name" value="post-AAA+ oligomerization domain-like"/>
    <property type="match status" value="1"/>
</dbReference>
<reference evidence="9" key="1">
    <citation type="submission" date="2018-12" db="EMBL/GenBank/DDBJ databases">
        <title>Tengunoibacter tsumagoiensis gen. nov., sp. nov., Dictyobacter kobayashii sp. nov., D. alpinus sp. nov., and D. joshuensis sp. nov. and description of Dictyobacteraceae fam. nov. within the order Ktedonobacterales isolated from Tengu-no-mugimeshi.</title>
        <authorList>
            <person name="Wang C.M."/>
            <person name="Zheng Y."/>
            <person name="Sakai Y."/>
            <person name="Toyoda A."/>
            <person name="Minakuchi Y."/>
            <person name="Abe K."/>
            <person name="Yokota A."/>
            <person name="Yabe S."/>
        </authorList>
    </citation>
    <scope>NUCLEOTIDE SEQUENCE [LARGE SCALE GENOMIC DNA]</scope>
    <source>
        <strain evidence="9">S-27</strain>
    </source>
</reference>
<evidence type="ECO:0000256" key="1">
    <source>
        <dbReference type="ARBA" id="ARBA00002393"/>
    </source>
</evidence>
<dbReference type="Gene3D" id="1.10.3710.10">
    <property type="entry name" value="DNA polymerase III clamp loader subunits, C-terminal domain"/>
    <property type="match status" value="1"/>
</dbReference>
<dbReference type="PANTHER" id="PTHR13779:SF7">
    <property type="entry name" value="ATPASE WRNIP1"/>
    <property type="match status" value="1"/>
</dbReference>
<organism evidence="8 9">
    <name type="scientific">Dictyobacter aurantiacus</name>
    <dbReference type="NCBI Taxonomy" id="1936993"/>
    <lineage>
        <taxon>Bacteria</taxon>
        <taxon>Bacillati</taxon>
        <taxon>Chloroflexota</taxon>
        <taxon>Ktedonobacteria</taxon>
        <taxon>Ktedonobacterales</taxon>
        <taxon>Dictyobacteraceae</taxon>
        <taxon>Dictyobacter</taxon>
    </lineage>
</organism>
<evidence type="ECO:0000313" key="8">
    <source>
        <dbReference type="EMBL" id="GCE04500.1"/>
    </source>
</evidence>
<dbReference type="InterPro" id="IPR008921">
    <property type="entry name" value="DNA_pol3_clamp-load_cplx_C"/>
</dbReference>
<evidence type="ECO:0000256" key="6">
    <source>
        <dbReference type="SAM" id="MobiDB-lite"/>
    </source>
</evidence>
<dbReference type="GO" id="GO:0005524">
    <property type="term" value="F:ATP binding"/>
    <property type="evidence" value="ECO:0007669"/>
    <property type="project" value="UniProtKB-KW"/>
</dbReference>
<proteinExistence type="inferred from homology"/>
<dbReference type="Proteomes" id="UP000287224">
    <property type="component" value="Unassembled WGS sequence"/>
</dbReference>
<keyword evidence="9" id="KW-1185">Reference proteome</keyword>
<feature type="compositionally biased region" description="Basic and acidic residues" evidence="6">
    <location>
        <begin position="462"/>
        <end position="477"/>
    </location>
</feature>
<gene>
    <name evidence="8" type="ORF">KDAU_18290</name>
</gene>
<dbReference type="Pfam" id="PF12002">
    <property type="entry name" value="MgsA_C"/>
    <property type="match status" value="1"/>
</dbReference>
<dbReference type="Gene3D" id="3.40.50.300">
    <property type="entry name" value="P-loop containing nucleotide triphosphate hydrolases"/>
    <property type="match status" value="1"/>
</dbReference>
<dbReference type="InterPro" id="IPR003593">
    <property type="entry name" value="AAA+_ATPase"/>
</dbReference>
<dbReference type="InterPro" id="IPR032423">
    <property type="entry name" value="AAA_assoc_2"/>
</dbReference>
<dbReference type="InterPro" id="IPR003959">
    <property type="entry name" value="ATPase_AAA_core"/>
</dbReference>
<keyword evidence="5" id="KW-0067">ATP-binding</keyword>
<feature type="region of interest" description="Disordered" evidence="6">
    <location>
        <begin position="445"/>
        <end position="477"/>
    </location>
</feature>
<dbReference type="GO" id="GO:0006261">
    <property type="term" value="P:DNA-templated DNA replication"/>
    <property type="evidence" value="ECO:0007669"/>
    <property type="project" value="TreeGrafter"/>
</dbReference>
<dbReference type="GO" id="GO:0003677">
    <property type="term" value="F:DNA binding"/>
    <property type="evidence" value="ECO:0007669"/>
    <property type="project" value="InterPro"/>
</dbReference>
<dbReference type="FunFam" id="1.20.272.10:FF:000001">
    <property type="entry name" value="Putative AAA family ATPase"/>
    <property type="match status" value="1"/>
</dbReference>
<dbReference type="CDD" id="cd18139">
    <property type="entry name" value="HLD_clamp_RarA"/>
    <property type="match status" value="1"/>
</dbReference>
<comment type="caution">
    <text evidence="8">The sequence shown here is derived from an EMBL/GenBank/DDBJ whole genome shotgun (WGS) entry which is preliminary data.</text>
</comment>
<dbReference type="GO" id="GO:0008047">
    <property type="term" value="F:enzyme activator activity"/>
    <property type="evidence" value="ECO:0007669"/>
    <property type="project" value="TreeGrafter"/>
</dbReference>
<dbReference type="GO" id="GO:0017116">
    <property type="term" value="F:single-stranded DNA helicase activity"/>
    <property type="evidence" value="ECO:0007669"/>
    <property type="project" value="TreeGrafter"/>
</dbReference>